<dbReference type="InterPro" id="IPR003593">
    <property type="entry name" value="AAA+_ATPase"/>
</dbReference>
<dbReference type="GO" id="GO:0140359">
    <property type="term" value="F:ABC-type transporter activity"/>
    <property type="evidence" value="ECO:0007669"/>
    <property type="project" value="InterPro"/>
</dbReference>
<dbReference type="InterPro" id="IPR011527">
    <property type="entry name" value="ABC1_TM_dom"/>
</dbReference>
<dbReference type="InterPro" id="IPR027417">
    <property type="entry name" value="P-loop_NTPase"/>
</dbReference>
<dbReference type="Proteomes" id="UP000824151">
    <property type="component" value="Unassembled WGS sequence"/>
</dbReference>
<evidence type="ECO:0000256" key="5">
    <source>
        <dbReference type="ARBA" id="ARBA00022989"/>
    </source>
</evidence>
<evidence type="ECO:0000256" key="6">
    <source>
        <dbReference type="ARBA" id="ARBA00023136"/>
    </source>
</evidence>
<evidence type="ECO:0000259" key="8">
    <source>
        <dbReference type="PROSITE" id="PS50893"/>
    </source>
</evidence>
<evidence type="ECO:0000256" key="4">
    <source>
        <dbReference type="ARBA" id="ARBA00022840"/>
    </source>
</evidence>
<name>A0A9D1UTB5_9MICC</name>
<feature type="domain" description="ABC transmembrane type-1" evidence="9">
    <location>
        <begin position="20"/>
        <end position="322"/>
    </location>
</feature>
<dbReference type="AlphaFoldDB" id="A0A9D1UTB5"/>
<dbReference type="Pfam" id="PF00005">
    <property type="entry name" value="ABC_tran"/>
    <property type="match status" value="1"/>
</dbReference>
<evidence type="ECO:0000313" key="10">
    <source>
        <dbReference type="EMBL" id="HIX00017.1"/>
    </source>
</evidence>
<keyword evidence="4" id="KW-0067">ATP-binding</keyword>
<comment type="subcellular location">
    <subcellularLocation>
        <location evidence="1">Cell membrane</location>
        <topology evidence="1">Multi-pass membrane protein</topology>
    </subcellularLocation>
</comment>
<comment type="caution">
    <text evidence="10">The sequence shown here is derived from an EMBL/GenBank/DDBJ whole genome shotgun (WGS) entry which is preliminary data.</text>
</comment>
<dbReference type="EMBL" id="DXGD01000285">
    <property type="protein sequence ID" value="HIX00017.1"/>
    <property type="molecule type" value="Genomic_DNA"/>
</dbReference>
<dbReference type="PANTHER" id="PTHR24221:SF590">
    <property type="entry name" value="COMPONENT LINKED WITH THE ASSEMBLY OF CYTOCHROME' TRANSPORT TRANSMEMBRANE ATP-BINDING PROTEIN ABC TRANSPORTER CYDD-RELATED"/>
    <property type="match status" value="1"/>
</dbReference>
<feature type="transmembrane region" description="Helical" evidence="7">
    <location>
        <begin position="21"/>
        <end position="48"/>
    </location>
</feature>
<dbReference type="InterPro" id="IPR014216">
    <property type="entry name" value="ABC_transptr_CydD"/>
</dbReference>
<evidence type="ECO:0000256" key="7">
    <source>
        <dbReference type="SAM" id="Phobius"/>
    </source>
</evidence>
<evidence type="ECO:0000259" key="9">
    <source>
        <dbReference type="PROSITE" id="PS50929"/>
    </source>
</evidence>
<proteinExistence type="predicted"/>
<dbReference type="InterPro" id="IPR039421">
    <property type="entry name" value="Type_1_exporter"/>
</dbReference>
<protein>
    <submittedName>
        <fullName evidence="10">Thiol reductant ABC exporter subunit CydD</fullName>
    </submittedName>
</protein>
<keyword evidence="3" id="KW-0547">Nucleotide-binding</keyword>
<feature type="transmembrane region" description="Helical" evidence="7">
    <location>
        <begin position="259"/>
        <end position="287"/>
    </location>
</feature>
<dbReference type="PANTHER" id="PTHR24221">
    <property type="entry name" value="ATP-BINDING CASSETTE SUB-FAMILY B"/>
    <property type="match status" value="1"/>
</dbReference>
<dbReference type="Gene3D" id="1.20.1560.10">
    <property type="entry name" value="ABC transporter type 1, transmembrane domain"/>
    <property type="match status" value="1"/>
</dbReference>
<dbReference type="SUPFAM" id="SSF90123">
    <property type="entry name" value="ABC transporter transmembrane region"/>
    <property type="match status" value="1"/>
</dbReference>
<evidence type="ECO:0000256" key="2">
    <source>
        <dbReference type="ARBA" id="ARBA00022692"/>
    </source>
</evidence>
<feature type="domain" description="ABC transporter" evidence="8">
    <location>
        <begin position="360"/>
        <end position="579"/>
    </location>
</feature>
<dbReference type="PROSITE" id="PS50893">
    <property type="entry name" value="ABC_TRANSPORTER_2"/>
    <property type="match status" value="1"/>
</dbReference>
<sequence length="579" mass="61000">MKPLDPRLLRYASAARGFLAVSVLLGLVHVALVLVFSWLVARIIATVADAVSGGVPWADSAASVAPELAGLVVVVLVRGGTTWLADVIATRAAVKVKSQLRMQTAQALVRRLQRGGGGPAEEGSAQEAHPVGSAHAVSVLGSGLDALDAYFSRYLPQLVLTALAIPIHLIVLATQDMTTAIIVAVTMPLIPIFMVLIGWTTQSAQARQWQRLNALGRSYLDIVEGLSTLKVFNRAGRQRENVRRITEGHRRSTMKVLRVSFLSGFVLEIAASLSVALVAVSVGIRLIDGGLELFVGLFVLLIVPEAYAPLRQVGANYHAAADGVAAAESVFEILDAAPEPDSPRPHSSGPQLPSELASGLRISGLSVTRSGLDVLHEVDAEFPAGAVSAVVGPSGSGKSSLFAALLGFVPSSGEVELMSAPTDPAAGQLRESIAWSGQYHGLSSGSVLENIALGDAQADRTLAQHLVERIGLSEEGISLETQVGVRGAGLSGGQAHRVAIIRALYRARRRQCPVLLLDEPTAALDARSEHRLMTLLGEEAAQGRAVVVITHRPEILSQAQVILRLHSQQQPRESAAVTS</sequence>
<accession>A0A9D1UTB5</accession>
<dbReference type="SUPFAM" id="SSF52540">
    <property type="entry name" value="P-loop containing nucleoside triphosphate hydrolases"/>
    <property type="match status" value="1"/>
</dbReference>
<dbReference type="SMART" id="SM00382">
    <property type="entry name" value="AAA"/>
    <property type="match status" value="1"/>
</dbReference>
<gene>
    <name evidence="10" type="primary">cydD</name>
    <name evidence="10" type="ORF">H9871_07710</name>
</gene>
<dbReference type="CDD" id="cd18584">
    <property type="entry name" value="ABC_6TM_AarD_CydD"/>
    <property type="match status" value="1"/>
</dbReference>
<dbReference type="GO" id="GO:0042883">
    <property type="term" value="P:cysteine transport"/>
    <property type="evidence" value="ECO:0007669"/>
    <property type="project" value="InterPro"/>
</dbReference>
<reference evidence="10" key="1">
    <citation type="journal article" date="2021" name="PeerJ">
        <title>Extensive microbial diversity within the chicken gut microbiome revealed by metagenomics and culture.</title>
        <authorList>
            <person name="Gilroy R."/>
            <person name="Ravi A."/>
            <person name="Getino M."/>
            <person name="Pursley I."/>
            <person name="Horton D.L."/>
            <person name="Alikhan N.F."/>
            <person name="Baker D."/>
            <person name="Gharbi K."/>
            <person name="Hall N."/>
            <person name="Watson M."/>
            <person name="Adriaenssens E.M."/>
            <person name="Foster-Nyarko E."/>
            <person name="Jarju S."/>
            <person name="Secka A."/>
            <person name="Antonio M."/>
            <person name="Oren A."/>
            <person name="Chaudhuri R.R."/>
            <person name="La Ragione R."/>
            <person name="Hildebrand F."/>
            <person name="Pallen M.J."/>
        </authorList>
    </citation>
    <scope>NUCLEOTIDE SEQUENCE</scope>
    <source>
        <strain evidence="10">ChiHejej3B27-3195</strain>
    </source>
</reference>
<feature type="transmembrane region" description="Helical" evidence="7">
    <location>
        <begin position="180"/>
        <end position="201"/>
    </location>
</feature>
<dbReference type="PROSITE" id="PS50929">
    <property type="entry name" value="ABC_TM1F"/>
    <property type="match status" value="1"/>
</dbReference>
<keyword evidence="5 7" id="KW-1133">Transmembrane helix</keyword>
<dbReference type="Pfam" id="PF00664">
    <property type="entry name" value="ABC_membrane"/>
    <property type="match status" value="1"/>
</dbReference>
<keyword evidence="6 7" id="KW-0472">Membrane</keyword>
<feature type="transmembrane region" description="Helical" evidence="7">
    <location>
        <begin position="154"/>
        <end position="174"/>
    </location>
</feature>
<dbReference type="InterPro" id="IPR003439">
    <property type="entry name" value="ABC_transporter-like_ATP-bd"/>
</dbReference>
<dbReference type="GO" id="GO:0005886">
    <property type="term" value="C:plasma membrane"/>
    <property type="evidence" value="ECO:0007669"/>
    <property type="project" value="UniProtKB-SubCell"/>
</dbReference>
<dbReference type="InterPro" id="IPR036640">
    <property type="entry name" value="ABC1_TM_sf"/>
</dbReference>
<dbReference type="GO" id="GO:0016887">
    <property type="term" value="F:ATP hydrolysis activity"/>
    <property type="evidence" value="ECO:0007669"/>
    <property type="project" value="InterPro"/>
</dbReference>
<dbReference type="Gene3D" id="3.40.50.300">
    <property type="entry name" value="P-loop containing nucleotide triphosphate hydrolases"/>
    <property type="match status" value="1"/>
</dbReference>
<dbReference type="CDD" id="cd03228">
    <property type="entry name" value="ABCC_MRP_Like"/>
    <property type="match status" value="1"/>
</dbReference>
<reference evidence="10" key="2">
    <citation type="submission" date="2021-04" db="EMBL/GenBank/DDBJ databases">
        <authorList>
            <person name="Gilroy R."/>
        </authorList>
    </citation>
    <scope>NUCLEOTIDE SEQUENCE</scope>
    <source>
        <strain evidence="10">ChiHejej3B27-3195</strain>
    </source>
</reference>
<dbReference type="GO" id="GO:0005524">
    <property type="term" value="F:ATP binding"/>
    <property type="evidence" value="ECO:0007669"/>
    <property type="project" value="UniProtKB-KW"/>
</dbReference>
<dbReference type="NCBIfam" id="TIGR02857">
    <property type="entry name" value="CydD"/>
    <property type="match status" value="1"/>
</dbReference>
<evidence type="ECO:0000256" key="3">
    <source>
        <dbReference type="ARBA" id="ARBA00022741"/>
    </source>
</evidence>
<evidence type="ECO:0000313" key="11">
    <source>
        <dbReference type="Proteomes" id="UP000824151"/>
    </source>
</evidence>
<organism evidence="10 11">
    <name type="scientific">Candidatus Nesterenkonia stercoripullorum</name>
    <dbReference type="NCBI Taxonomy" id="2838701"/>
    <lineage>
        <taxon>Bacteria</taxon>
        <taxon>Bacillati</taxon>
        <taxon>Actinomycetota</taxon>
        <taxon>Actinomycetes</taxon>
        <taxon>Micrococcales</taxon>
        <taxon>Micrococcaceae</taxon>
        <taxon>Nesterenkonia</taxon>
    </lineage>
</organism>
<keyword evidence="2 7" id="KW-0812">Transmembrane</keyword>
<evidence type="ECO:0000256" key="1">
    <source>
        <dbReference type="ARBA" id="ARBA00004651"/>
    </source>
</evidence>